<name>A0A699JK79_TANCI</name>
<dbReference type="EMBL" id="BKCJ010417301">
    <property type="protein sequence ID" value="GFA39925.1"/>
    <property type="molecule type" value="Genomic_DNA"/>
</dbReference>
<accession>A0A699JK79</accession>
<organism evidence="1">
    <name type="scientific">Tanacetum cinerariifolium</name>
    <name type="common">Dalmatian daisy</name>
    <name type="synonym">Chrysanthemum cinerariifolium</name>
    <dbReference type="NCBI Taxonomy" id="118510"/>
    <lineage>
        <taxon>Eukaryota</taxon>
        <taxon>Viridiplantae</taxon>
        <taxon>Streptophyta</taxon>
        <taxon>Embryophyta</taxon>
        <taxon>Tracheophyta</taxon>
        <taxon>Spermatophyta</taxon>
        <taxon>Magnoliopsida</taxon>
        <taxon>eudicotyledons</taxon>
        <taxon>Gunneridae</taxon>
        <taxon>Pentapetalae</taxon>
        <taxon>asterids</taxon>
        <taxon>campanulids</taxon>
        <taxon>Asterales</taxon>
        <taxon>Asteraceae</taxon>
        <taxon>Asteroideae</taxon>
        <taxon>Anthemideae</taxon>
        <taxon>Anthemidinae</taxon>
        <taxon>Tanacetum</taxon>
    </lineage>
</organism>
<comment type="caution">
    <text evidence="1">The sequence shown here is derived from an EMBL/GenBank/DDBJ whole genome shotgun (WGS) entry which is preliminary data.</text>
</comment>
<protein>
    <submittedName>
        <fullName evidence="1">Uncharacterized protein</fullName>
    </submittedName>
</protein>
<reference evidence="1" key="1">
    <citation type="journal article" date="2019" name="Sci. Rep.">
        <title>Draft genome of Tanacetum cinerariifolium, the natural source of mosquito coil.</title>
        <authorList>
            <person name="Yamashiro T."/>
            <person name="Shiraishi A."/>
            <person name="Satake H."/>
            <person name="Nakayama K."/>
        </authorList>
    </citation>
    <scope>NUCLEOTIDE SEQUENCE</scope>
</reference>
<sequence>EDDKVKEYQNGMTHFHGVKGNNCQAILQGLEYPSDGVIDSPYRGVLDDQRTLDDPWFVLREKVKRGDETRKRNFY</sequence>
<evidence type="ECO:0000313" key="1">
    <source>
        <dbReference type="EMBL" id="GFA39925.1"/>
    </source>
</evidence>
<gene>
    <name evidence="1" type="ORF">Tci_611897</name>
</gene>
<feature type="non-terminal residue" evidence="1">
    <location>
        <position position="1"/>
    </location>
</feature>
<proteinExistence type="predicted"/>
<dbReference type="AlphaFoldDB" id="A0A699JK79"/>